<name>A0A0R1PVL8_9LACO</name>
<dbReference type="Gene3D" id="3.40.50.1820">
    <property type="entry name" value="alpha/beta hydrolase"/>
    <property type="match status" value="1"/>
</dbReference>
<dbReference type="EMBL" id="AZEG01000025">
    <property type="protein sequence ID" value="KRL36550.1"/>
    <property type="molecule type" value="Genomic_DNA"/>
</dbReference>
<protein>
    <recommendedName>
        <fullName evidence="3">Alpha/beta hydrolase</fullName>
    </recommendedName>
</protein>
<sequence length="203" mass="24146">MRKLAKVMLYIHGKNGNASEVEKFQKSLTDFDVVRLDYDEYLPWIVKEKIQVHYEMLKEKYDEVYVLANSIGAYFTIYALQNKNVEKASFISPIVDMEKLIIDMMGWANVTESELYEQKIIATDLGEELSWKYLQFTRDTHINWRVPTEILYAENDNLTSLQTITDFAQERENRRVTVMKNGEHWFHTDEQLLFLNKWLNKVT</sequence>
<proteinExistence type="predicted"/>
<gene>
    <name evidence="1" type="ORF">FD20_GL001179</name>
</gene>
<evidence type="ECO:0008006" key="3">
    <source>
        <dbReference type="Google" id="ProtNLM"/>
    </source>
</evidence>
<organism evidence="1 2">
    <name type="scientific">Liquorilactobacillus uvarum DSM 19971</name>
    <dbReference type="NCBI Taxonomy" id="1423812"/>
    <lineage>
        <taxon>Bacteria</taxon>
        <taxon>Bacillati</taxon>
        <taxon>Bacillota</taxon>
        <taxon>Bacilli</taxon>
        <taxon>Lactobacillales</taxon>
        <taxon>Lactobacillaceae</taxon>
        <taxon>Liquorilactobacillus</taxon>
    </lineage>
</organism>
<comment type="caution">
    <text evidence="1">The sequence shown here is derived from an EMBL/GenBank/DDBJ whole genome shotgun (WGS) entry which is preliminary data.</text>
</comment>
<reference evidence="1 2" key="1">
    <citation type="journal article" date="2015" name="Genome Announc.">
        <title>Expanding the biotechnology potential of lactobacilli through comparative genomics of 213 strains and associated genera.</title>
        <authorList>
            <person name="Sun Z."/>
            <person name="Harris H.M."/>
            <person name="McCann A."/>
            <person name="Guo C."/>
            <person name="Argimon S."/>
            <person name="Zhang W."/>
            <person name="Yang X."/>
            <person name="Jeffery I.B."/>
            <person name="Cooney J.C."/>
            <person name="Kagawa T.F."/>
            <person name="Liu W."/>
            <person name="Song Y."/>
            <person name="Salvetti E."/>
            <person name="Wrobel A."/>
            <person name="Rasinkangas P."/>
            <person name="Parkhill J."/>
            <person name="Rea M.C."/>
            <person name="O'Sullivan O."/>
            <person name="Ritari J."/>
            <person name="Douillard F.P."/>
            <person name="Paul Ross R."/>
            <person name="Yang R."/>
            <person name="Briner A.E."/>
            <person name="Felis G.E."/>
            <person name="de Vos W.M."/>
            <person name="Barrangou R."/>
            <person name="Klaenhammer T.R."/>
            <person name="Caufield P.W."/>
            <person name="Cui Y."/>
            <person name="Zhang H."/>
            <person name="O'Toole P.W."/>
        </authorList>
    </citation>
    <scope>NUCLEOTIDE SEQUENCE [LARGE SCALE GENOMIC DNA]</scope>
    <source>
        <strain evidence="1 2">DSM 19971</strain>
    </source>
</reference>
<keyword evidence="2" id="KW-1185">Reference proteome</keyword>
<dbReference type="STRING" id="1423812.FD20_GL001179"/>
<dbReference type="PATRIC" id="fig|1423812.3.peg.1259"/>
<dbReference type="AlphaFoldDB" id="A0A0R1PVL8"/>
<evidence type="ECO:0000313" key="2">
    <source>
        <dbReference type="Proteomes" id="UP000051155"/>
    </source>
</evidence>
<evidence type="ECO:0000313" key="1">
    <source>
        <dbReference type="EMBL" id="KRL36550.1"/>
    </source>
</evidence>
<dbReference type="Proteomes" id="UP000051155">
    <property type="component" value="Unassembled WGS sequence"/>
</dbReference>
<dbReference type="RefSeq" id="WP_420864742.1">
    <property type="nucleotide sequence ID" value="NZ_AZEG01000025.1"/>
</dbReference>
<dbReference type="InterPro" id="IPR029058">
    <property type="entry name" value="AB_hydrolase_fold"/>
</dbReference>
<accession>A0A0R1PVL8</accession>
<dbReference type="SUPFAM" id="SSF53474">
    <property type="entry name" value="alpha/beta-Hydrolases"/>
    <property type="match status" value="1"/>
</dbReference>